<dbReference type="InterPro" id="IPR043141">
    <property type="entry name" value="Ribosomal_uL10-like_sf"/>
</dbReference>
<comment type="function">
    <text evidence="6">Forms part of the ribosomal stalk, playing a central role in the interaction of the ribosome with GTP-bound translation factors.</text>
</comment>
<dbReference type="GO" id="GO:0002181">
    <property type="term" value="P:cytoplasmic translation"/>
    <property type="evidence" value="ECO:0007669"/>
    <property type="project" value="TreeGrafter"/>
</dbReference>
<dbReference type="PANTHER" id="PTHR45699">
    <property type="entry name" value="60S ACIDIC RIBOSOMAL PROTEIN P0"/>
    <property type="match status" value="1"/>
</dbReference>
<feature type="domain" description="Large ribosomal subunit protein uL10-like insertion" evidence="8">
    <location>
        <begin position="118"/>
        <end position="187"/>
    </location>
</feature>
<dbReference type="GO" id="GO:0003735">
    <property type="term" value="F:structural constituent of ribosome"/>
    <property type="evidence" value="ECO:0007669"/>
    <property type="project" value="TreeGrafter"/>
</dbReference>
<dbReference type="InterPro" id="IPR050323">
    <property type="entry name" value="Ribosomal_protein_uL10"/>
</dbReference>
<sequence>MSEVKSEHKIASWKVDEVNALKDLLKSGNVVAIIDMMEVPSVQLQEIRDNIRDLMTLRMSRNTLMKRAIEEVAEETNNPSFTKLVDCLEKGAAIIATEMNPFKLYKTLNESKSPAPIKAGATAPCDIEIKAGSTGMPPGPFLSELKAVGLPAAIEKGKIGIKEDTIVAKEGDVVSAKLAVVLSKLDIKPMEVGLNVLGVYEDGIIYDSSVLKIDEDEFLAKLQNAYTGAFNLSVNAAIPTAETIETIVQKAFSNAKAVSVESAFLTSETSDAIIGKANAQMLAVAKLAGDDALDEELQSMVSGSEAVSEAPAAEEAPAEEEKKEEAPASVGMGLLF</sequence>
<reference evidence="9 10" key="1">
    <citation type="submission" date="2010-05" db="EMBL/GenBank/DDBJ databases">
        <title>Complete sequence of Methanococcus voltae A3.</title>
        <authorList>
            <consortium name="US DOE Joint Genome Institute"/>
            <person name="Lucas S."/>
            <person name="Copeland A."/>
            <person name="Lapidus A."/>
            <person name="Cheng J.-F."/>
            <person name="Bruce D."/>
            <person name="Goodwin L."/>
            <person name="Pitluck S."/>
            <person name="Lowry S."/>
            <person name="Clum A."/>
            <person name="Land M."/>
            <person name="Hauser L."/>
            <person name="Kyrpides N."/>
            <person name="Mikhailova N."/>
            <person name="Whitman W.B."/>
            <person name="Woyke T."/>
        </authorList>
    </citation>
    <scope>NUCLEOTIDE SEQUENCE [LARGE SCALE GENOMIC DNA]</scope>
    <source>
        <strain evidence="10">ATCC BAA-1334 / A3</strain>
    </source>
</reference>
<dbReference type="NCBIfam" id="NF003098">
    <property type="entry name" value="PRK04019.1-5"/>
    <property type="match status" value="1"/>
</dbReference>
<evidence type="ECO:0000256" key="2">
    <source>
        <dbReference type="ARBA" id="ARBA00022730"/>
    </source>
</evidence>
<evidence type="ECO:0000256" key="4">
    <source>
        <dbReference type="ARBA" id="ARBA00022980"/>
    </source>
</evidence>
<dbReference type="AlphaFoldDB" id="D7DR74"/>
<evidence type="ECO:0000256" key="6">
    <source>
        <dbReference type="HAMAP-Rule" id="MF_00280"/>
    </source>
</evidence>
<evidence type="ECO:0000256" key="5">
    <source>
        <dbReference type="ARBA" id="ARBA00023274"/>
    </source>
</evidence>
<organism evidence="9 10">
    <name type="scientific">Methanococcus voltae (strain ATCC BAA-1334 / A3)</name>
    <dbReference type="NCBI Taxonomy" id="456320"/>
    <lineage>
        <taxon>Archaea</taxon>
        <taxon>Methanobacteriati</taxon>
        <taxon>Methanobacteriota</taxon>
        <taxon>Methanomada group</taxon>
        <taxon>Methanococci</taxon>
        <taxon>Methanococcales</taxon>
        <taxon>Methanococcaceae</taxon>
        <taxon>Methanococcus</taxon>
    </lineage>
</organism>
<dbReference type="HAMAP" id="MF_00280">
    <property type="entry name" value="Ribosomal_uL10_arch"/>
    <property type="match status" value="1"/>
</dbReference>
<accession>D7DR74</accession>
<keyword evidence="5 6" id="KW-0687">Ribonucleoprotein</keyword>
<dbReference type="EMBL" id="CP002057">
    <property type="protein sequence ID" value="ADI37351.1"/>
    <property type="molecule type" value="Genomic_DNA"/>
</dbReference>
<comment type="similarity">
    <text evidence="1 6">Belongs to the universal ribosomal protein uL10 family.</text>
</comment>
<proteinExistence type="inferred from homology"/>
<name>D7DR74_METV3</name>
<dbReference type="Gene3D" id="3.30.70.1730">
    <property type="match status" value="1"/>
</dbReference>
<feature type="region of interest" description="Disordered" evidence="7">
    <location>
        <begin position="300"/>
        <end position="336"/>
    </location>
</feature>
<keyword evidence="10" id="KW-1185">Reference proteome</keyword>
<dbReference type="KEGG" id="mvo:Mvol_1696"/>
<dbReference type="Pfam" id="PF17777">
    <property type="entry name" value="RL10P_insert"/>
    <property type="match status" value="1"/>
</dbReference>
<feature type="compositionally biased region" description="Low complexity" evidence="7">
    <location>
        <begin position="304"/>
        <end position="315"/>
    </location>
</feature>
<evidence type="ECO:0000256" key="3">
    <source>
        <dbReference type="ARBA" id="ARBA00022884"/>
    </source>
</evidence>
<dbReference type="Proteomes" id="UP000007722">
    <property type="component" value="Chromosome"/>
</dbReference>
<dbReference type="NCBIfam" id="NF003096">
    <property type="entry name" value="PRK04019.1-2"/>
    <property type="match status" value="1"/>
</dbReference>
<evidence type="ECO:0000313" key="10">
    <source>
        <dbReference type="Proteomes" id="UP000007722"/>
    </source>
</evidence>
<dbReference type="GO" id="GO:0070180">
    <property type="term" value="F:large ribosomal subunit rRNA binding"/>
    <property type="evidence" value="ECO:0007669"/>
    <property type="project" value="UniProtKB-UniRule"/>
</dbReference>
<dbReference type="GO" id="GO:0000027">
    <property type="term" value="P:ribosomal large subunit assembly"/>
    <property type="evidence" value="ECO:0007669"/>
    <property type="project" value="TreeGrafter"/>
</dbReference>
<evidence type="ECO:0000256" key="7">
    <source>
        <dbReference type="SAM" id="MobiDB-lite"/>
    </source>
</evidence>
<dbReference type="PANTHER" id="PTHR45699:SF3">
    <property type="entry name" value="LARGE RIBOSOMAL SUBUNIT PROTEIN UL10"/>
    <property type="match status" value="1"/>
</dbReference>
<gene>
    <name evidence="6" type="primary">rpl10</name>
    <name evidence="6" type="synonym">rplP0</name>
    <name evidence="9" type="ordered locus">Mvol_1696</name>
</gene>
<protein>
    <recommendedName>
        <fullName evidence="6">Large ribosomal subunit protein uL10</fullName>
    </recommendedName>
    <alternativeName>
        <fullName evidence="6">Acidic ribosomal protein P0 homolog</fullName>
    </alternativeName>
</protein>
<dbReference type="Gene3D" id="6.10.140.760">
    <property type="match status" value="1"/>
</dbReference>
<dbReference type="SUPFAM" id="SSF160369">
    <property type="entry name" value="Ribosomal protein L10-like"/>
    <property type="match status" value="1"/>
</dbReference>
<dbReference type="CDD" id="cd05795">
    <property type="entry name" value="Ribosomal_P0_L10e"/>
    <property type="match status" value="1"/>
</dbReference>
<dbReference type="OrthoDB" id="30930at2157"/>
<dbReference type="InterPro" id="IPR001790">
    <property type="entry name" value="Ribosomal_uL10"/>
</dbReference>
<dbReference type="Pfam" id="PF00466">
    <property type="entry name" value="Ribosomal_L10"/>
    <property type="match status" value="1"/>
</dbReference>
<evidence type="ECO:0000259" key="8">
    <source>
        <dbReference type="Pfam" id="PF17777"/>
    </source>
</evidence>
<dbReference type="STRING" id="456320.Mvol_1696"/>
<dbReference type="InParanoid" id="D7DR74"/>
<dbReference type="FunCoup" id="D7DR74">
    <property type="interactions" value="162"/>
</dbReference>
<dbReference type="HOGENOM" id="CLU_053173_0_0_2"/>
<dbReference type="InterPro" id="IPR043164">
    <property type="entry name" value="Ribosomal_uL10-like_insert_sf"/>
</dbReference>
<evidence type="ECO:0000256" key="1">
    <source>
        <dbReference type="ARBA" id="ARBA00008889"/>
    </source>
</evidence>
<dbReference type="GO" id="GO:0022625">
    <property type="term" value="C:cytosolic large ribosomal subunit"/>
    <property type="evidence" value="ECO:0007669"/>
    <property type="project" value="TreeGrafter"/>
</dbReference>
<dbReference type="FunFam" id="3.90.105.20:FF:000001">
    <property type="entry name" value="60S acidic ribosomal protein P0"/>
    <property type="match status" value="1"/>
</dbReference>
<evidence type="ECO:0000313" key="9">
    <source>
        <dbReference type="EMBL" id="ADI37351.1"/>
    </source>
</evidence>
<dbReference type="Gene3D" id="3.90.105.20">
    <property type="match status" value="1"/>
</dbReference>
<dbReference type="eggNOG" id="arCOG04288">
    <property type="taxonomic scope" value="Archaea"/>
</dbReference>
<dbReference type="InterPro" id="IPR022909">
    <property type="entry name" value="Ribosomal_uL10_arc"/>
</dbReference>
<keyword evidence="2 6" id="KW-0699">rRNA-binding</keyword>
<dbReference type="InterPro" id="IPR040637">
    <property type="entry name" value="Ribosomal_uL10-like_insert"/>
</dbReference>
<keyword evidence="4 6" id="KW-0689">Ribosomal protein</keyword>
<keyword evidence="3 6" id="KW-0694">RNA-binding</keyword>
<comment type="subunit">
    <text evidence="6">Part of the 50S ribosomal subunit. Forms part of the ribosomal stalk which helps the ribosome interact with GTP-bound translation factors. Forms a heptameric L10(L12)2(L12)2(L12)2 complex, where L10 forms an elongated spine to which the L12 dimers bind in a sequential fashion.</text>
</comment>